<evidence type="ECO:0000313" key="2">
    <source>
        <dbReference type="EMBL" id="GAA0186127.1"/>
    </source>
</evidence>
<gene>
    <name evidence="2" type="ORF">LIER_33415</name>
</gene>
<evidence type="ECO:0000313" key="3">
    <source>
        <dbReference type="Proteomes" id="UP001454036"/>
    </source>
</evidence>
<dbReference type="Proteomes" id="UP001454036">
    <property type="component" value="Unassembled WGS sequence"/>
</dbReference>
<dbReference type="EMBL" id="BAABME010013397">
    <property type="protein sequence ID" value="GAA0186127.1"/>
    <property type="molecule type" value="Genomic_DNA"/>
</dbReference>
<organism evidence="2 3">
    <name type="scientific">Lithospermum erythrorhizon</name>
    <name type="common">Purple gromwell</name>
    <name type="synonym">Lithospermum officinale var. erythrorhizon</name>
    <dbReference type="NCBI Taxonomy" id="34254"/>
    <lineage>
        <taxon>Eukaryota</taxon>
        <taxon>Viridiplantae</taxon>
        <taxon>Streptophyta</taxon>
        <taxon>Embryophyta</taxon>
        <taxon>Tracheophyta</taxon>
        <taxon>Spermatophyta</taxon>
        <taxon>Magnoliopsida</taxon>
        <taxon>eudicotyledons</taxon>
        <taxon>Gunneridae</taxon>
        <taxon>Pentapetalae</taxon>
        <taxon>asterids</taxon>
        <taxon>lamiids</taxon>
        <taxon>Boraginales</taxon>
        <taxon>Boraginaceae</taxon>
        <taxon>Boraginoideae</taxon>
        <taxon>Lithospermeae</taxon>
        <taxon>Lithospermum</taxon>
    </lineage>
</organism>
<comment type="caution">
    <text evidence="2">The sequence shown here is derived from an EMBL/GenBank/DDBJ whole genome shotgun (WGS) entry which is preliminary data.</text>
</comment>
<keyword evidence="3" id="KW-1185">Reference proteome</keyword>
<proteinExistence type="predicted"/>
<protein>
    <recommendedName>
        <fullName evidence="1">Reverse transcriptase Ty1/copia-type domain-containing protein</fullName>
    </recommendedName>
</protein>
<dbReference type="Pfam" id="PF07727">
    <property type="entry name" value="RVT_2"/>
    <property type="match status" value="1"/>
</dbReference>
<accession>A0AAV3RY31</accession>
<name>A0AAV3RY31_LITER</name>
<evidence type="ECO:0000259" key="1">
    <source>
        <dbReference type="Pfam" id="PF07727"/>
    </source>
</evidence>
<dbReference type="InterPro" id="IPR013103">
    <property type="entry name" value="RVT_2"/>
</dbReference>
<reference evidence="2 3" key="1">
    <citation type="submission" date="2024-01" db="EMBL/GenBank/DDBJ databases">
        <title>The complete chloroplast genome sequence of Lithospermum erythrorhizon: insights into the phylogenetic relationship among Boraginaceae species and the maternal lineages of purple gromwells.</title>
        <authorList>
            <person name="Okada T."/>
            <person name="Watanabe K."/>
        </authorList>
    </citation>
    <scope>NUCLEOTIDE SEQUENCE [LARGE SCALE GENOMIC DNA]</scope>
</reference>
<sequence length="406" mass="45124">MELKSFPFRMIQCSLQPASLALSVLSETRSISVVVLLNTILACPVIPFFLIPTFATCDGDEGKTHEVSPLFTFVPLSPALHALVTISHHCESSTITGKSLSKSAIFVHGLDYRPGLLPATDVILKGYLCGGANGQAFLVQTRGLEQPKAWRGVVRLMSDNALVTIRYKTLGVSDRQIWGDLLITNSPALQSLLPLLNLLLPLDEPLMPIPIRLFTELSHRLEPGPGVRSFPPPLTQVPSRRDSEQPLTVCHVMIKFLIQSQPFLFWQLFTPIMNPLLKRAYKERENLPCWQQAMAEELAALQQNQTWDLVPLLSGSVVVGSIKLRPALMVLWSEYCVDYEETFAPVAKMASVRTLIAVAAIRGWQLFQLDVKNAFLNGDLYEEIYMQPPPGLSTPSSMVFGPFFIQ</sequence>
<feature type="domain" description="Reverse transcriptase Ty1/copia-type" evidence="1">
    <location>
        <begin position="337"/>
        <end position="393"/>
    </location>
</feature>
<dbReference type="AlphaFoldDB" id="A0AAV3RY31"/>